<dbReference type="GO" id="GO:0061630">
    <property type="term" value="F:ubiquitin protein ligase activity"/>
    <property type="evidence" value="ECO:0007669"/>
    <property type="project" value="TreeGrafter"/>
</dbReference>
<dbReference type="PROSITE" id="PS50089">
    <property type="entry name" value="ZF_RING_2"/>
    <property type="match status" value="1"/>
</dbReference>
<gene>
    <name evidence="12" type="ORF">JTE90_005859</name>
</gene>
<evidence type="ECO:0000256" key="8">
    <source>
        <dbReference type="PROSITE-ProRule" id="PRU00175"/>
    </source>
</evidence>
<feature type="signal peptide" evidence="10">
    <location>
        <begin position="1"/>
        <end position="19"/>
    </location>
</feature>
<evidence type="ECO:0000259" key="11">
    <source>
        <dbReference type="PROSITE" id="PS50089"/>
    </source>
</evidence>
<keyword evidence="10" id="KW-0732">Signal</keyword>
<keyword evidence="13" id="KW-1185">Reference proteome</keyword>
<feature type="chain" id="PRO_5043899523" description="RING-type domain-containing protein" evidence="10">
    <location>
        <begin position="20"/>
        <end position="365"/>
    </location>
</feature>
<keyword evidence="3" id="KW-0479">Metal-binding</keyword>
<dbReference type="InterPro" id="IPR013083">
    <property type="entry name" value="Znf_RING/FYVE/PHD"/>
</dbReference>
<evidence type="ECO:0000256" key="6">
    <source>
        <dbReference type="ARBA" id="ARBA00022989"/>
    </source>
</evidence>
<dbReference type="GO" id="GO:0008270">
    <property type="term" value="F:zinc ion binding"/>
    <property type="evidence" value="ECO:0007669"/>
    <property type="project" value="UniProtKB-KW"/>
</dbReference>
<keyword evidence="4 8" id="KW-0863">Zinc-finger</keyword>
<evidence type="ECO:0000256" key="4">
    <source>
        <dbReference type="ARBA" id="ARBA00022771"/>
    </source>
</evidence>
<sequence>MWLLGFSTFVLLGICSVDALLTVIDPEKGDVIVDVFNDEPLVPFTSTIEGYIEPTNPPDACTSIAAPSFPTDFDLNKIALVNDTNCNWITKVCSAQAAGYDAVVIFRTPDFVNKFDRLLSDKKWNTSEHEECSFNITVTIVHYEDGIVIRDKYAYDSNVKHNYLVNIKEEDTPWPLKLILCFAFSTLPFLACFCVGSAFRYFKEKLRIRRENRASQVNLNKLFPLVKFREGDPYEDCAICWTHFTNGEKLRVLKCLHAYHPKCIDNWILKYQRKCPMCKRLVTLGDSFDATDSDPSESTPLLASSNASNYAPGPSTPNHHVGFFNVPGHAPENFFQPSANISIENSVNHDARPNSELSAQSRFSV</sequence>
<keyword evidence="5" id="KW-0862">Zinc</keyword>
<proteinExistence type="predicted"/>
<evidence type="ECO:0000256" key="3">
    <source>
        <dbReference type="ARBA" id="ARBA00022723"/>
    </source>
</evidence>
<keyword evidence="2 9" id="KW-0812">Transmembrane</keyword>
<dbReference type="GO" id="GO:0005634">
    <property type="term" value="C:nucleus"/>
    <property type="evidence" value="ECO:0007669"/>
    <property type="project" value="TreeGrafter"/>
</dbReference>
<dbReference type="Gene3D" id="3.30.40.10">
    <property type="entry name" value="Zinc/RING finger domain, C3HC4 (zinc finger)"/>
    <property type="match status" value="1"/>
</dbReference>
<evidence type="ECO:0000256" key="2">
    <source>
        <dbReference type="ARBA" id="ARBA00022692"/>
    </source>
</evidence>
<dbReference type="PANTHER" id="PTHR45931:SF20">
    <property type="entry name" value="RING-TYPE E3 UBIQUITIN TRANSFERASE"/>
    <property type="match status" value="1"/>
</dbReference>
<comment type="subcellular location">
    <subcellularLocation>
        <location evidence="1">Membrane</location>
    </subcellularLocation>
</comment>
<feature type="transmembrane region" description="Helical" evidence="9">
    <location>
        <begin position="174"/>
        <end position="202"/>
    </location>
</feature>
<dbReference type="SMART" id="SM00184">
    <property type="entry name" value="RING"/>
    <property type="match status" value="1"/>
</dbReference>
<comment type="caution">
    <text evidence="12">The sequence shown here is derived from an EMBL/GenBank/DDBJ whole genome shotgun (WGS) entry which is preliminary data.</text>
</comment>
<keyword evidence="6 9" id="KW-1133">Transmembrane helix</keyword>
<evidence type="ECO:0000256" key="9">
    <source>
        <dbReference type="SAM" id="Phobius"/>
    </source>
</evidence>
<dbReference type="InterPro" id="IPR051834">
    <property type="entry name" value="RING_finger_E3_ligase"/>
</dbReference>
<evidence type="ECO:0000313" key="12">
    <source>
        <dbReference type="EMBL" id="KAG8186327.1"/>
    </source>
</evidence>
<evidence type="ECO:0000256" key="10">
    <source>
        <dbReference type="SAM" id="SignalP"/>
    </source>
</evidence>
<evidence type="ECO:0000313" key="13">
    <source>
        <dbReference type="Proteomes" id="UP000827092"/>
    </source>
</evidence>
<dbReference type="Pfam" id="PF02225">
    <property type="entry name" value="PA"/>
    <property type="match status" value="1"/>
</dbReference>
<dbReference type="Proteomes" id="UP000827092">
    <property type="component" value="Unassembled WGS sequence"/>
</dbReference>
<accession>A0AAV6UPW2</accession>
<dbReference type="EMBL" id="JAFNEN010000305">
    <property type="protein sequence ID" value="KAG8186327.1"/>
    <property type="molecule type" value="Genomic_DNA"/>
</dbReference>
<feature type="domain" description="RING-type" evidence="11">
    <location>
        <begin position="237"/>
        <end position="279"/>
    </location>
</feature>
<reference evidence="12 13" key="1">
    <citation type="journal article" date="2022" name="Nat. Ecol. Evol.">
        <title>A masculinizing supergene underlies an exaggerated male reproductive morph in a spider.</title>
        <authorList>
            <person name="Hendrickx F."/>
            <person name="De Corte Z."/>
            <person name="Sonet G."/>
            <person name="Van Belleghem S.M."/>
            <person name="Kostlbacher S."/>
            <person name="Vangestel C."/>
        </authorList>
    </citation>
    <scope>NUCLEOTIDE SEQUENCE [LARGE SCALE GENOMIC DNA]</scope>
    <source>
        <strain evidence="12">W744_W776</strain>
    </source>
</reference>
<dbReference type="Pfam" id="PF13639">
    <property type="entry name" value="zf-RING_2"/>
    <property type="match status" value="1"/>
</dbReference>
<keyword evidence="7 9" id="KW-0472">Membrane</keyword>
<evidence type="ECO:0000256" key="5">
    <source>
        <dbReference type="ARBA" id="ARBA00022833"/>
    </source>
</evidence>
<dbReference type="InterPro" id="IPR001841">
    <property type="entry name" value="Znf_RING"/>
</dbReference>
<dbReference type="GO" id="GO:0016020">
    <property type="term" value="C:membrane"/>
    <property type="evidence" value="ECO:0007669"/>
    <property type="project" value="UniProtKB-SubCell"/>
</dbReference>
<evidence type="ECO:0000256" key="1">
    <source>
        <dbReference type="ARBA" id="ARBA00004370"/>
    </source>
</evidence>
<dbReference type="AlphaFoldDB" id="A0AAV6UPW2"/>
<dbReference type="Gene3D" id="3.50.30.30">
    <property type="match status" value="1"/>
</dbReference>
<name>A0AAV6UPW2_9ARAC</name>
<dbReference type="SUPFAM" id="SSF57850">
    <property type="entry name" value="RING/U-box"/>
    <property type="match status" value="1"/>
</dbReference>
<evidence type="ECO:0000256" key="7">
    <source>
        <dbReference type="ARBA" id="ARBA00023136"/>
    </source>
</evidence>
<dbReference type="PANTHER" id="PTHR45931">
    <property type="entry name" value="SI:CH211-59O9.10"/>
    <property type="match status" value="1"/>
</dbReference>
<dbReference type="InterPro" id="IPR003137">
    <property type="entry name" value="PA_domain"/>
</dbReference>
<organism evidence="12 13">
    <name type="scientific">Oedothorax gibbosus</name>
    <dbReference type="NCBI Taxonomy" id="931172"/>
    <lineage>
        <taxon>Eukaryota</taxon>
        <taxon>Metazoa</taxon>
        <taxon>Ecdysozoa</taxon>
        <taxon>Arthropoda</taxon>
        <taxon>Chelicerata</taxon>
        <taxon>Arachnida</taxon>
        <taxon>Araneae</taxon>
        <taxon>Araneomorphae</taxon>
        <taxon>Entelegynae</taxon>
        <taxon>Araneoidea</taxon>
        <taxon>Linyphiidae</taxon>
        <taxon>Erigoninae</taxon>
        <taxon>Oedothorax</taxon>
    </lineage>
</organism>
<dbReference type="GO" id="GO:0006511">
    <property type="term" value="P:ubiquitin-dependent protein catabolic process"/>
    <property type="evidence" value="ECO:0007669"/>
    <property type="project" value="TreeGrafter"/>
</dbReference>
<protein>
    <recommendedName>
        <fullName evidence="11">RING-type domain-containing protein</fullName>
    </recommendedName>
</protein>